<dbReference type="InterPro" id="IPR043128">
    <property type="entry name" value="Rev_trsase/Diguanyl_cyclase"/>
</dbReference>
<protein>
    <recommendedName>
        <fullName evidence="4">Reverse transcriptase domain-containing protein</fullName>
    </recommendedName>
</protein>
<organism evidence="2 3">
    <name type="scientific">Cylindrotheca closterium</name>
    <dbReference type="NCBI Taxonomy" id="2856"/>
    <lineage>
        <taxon>Eukaryota</taxon>
        <taxon>Sar</taxon>
        <taxon>Stramenopiles</taxon>
        <taxon>Ochrophyta</taxon>
        <taxon>Bacillariophyta</taxon>
        <taxon>Bacillariophyceae</taxon>
        <taxon>Bacillariophycidae</taxon>
        <taxon>Bacillariales</taxon>
        <taxon>Bacillariaceae</taxon>
        <taxon>Cylindrotheca</taxon>
    </lineage>
</organism>
<evidence type="ECO:0000313" key="3">
    <source>
        <dbReference type="Proteomes" id="UP001295423"/>
    </source>
</evidence>
<evidence type="ECO:0000313" key="2">
    <source>
        <dbReference type="EMBL" id="CAJ1959273.1"/>
    </source>
</evidence>
<dbReference type="InterPro" id="IPR043502">
    <property type="entry name" value="DNA/RNA_pol_sf"/>
</dbReference>
<comment type="caution">
    <text evidence="2">The sequence shown here is derived from an EMBL/GenBank/DDBJ whole genome shotgun (WGS) entry which is preliminary data.</text>
</comment>
<name>A0AAD2G0S4_9STRA</name>
<feature type="compositionally biased region" description="Polar residues" evidence="1">
    <location>
        <begin position="20"/>
        <end position="35"/>
    </location>
</feature>
<proteinExistence type="predicted"/>
<dbReference type="Gene3D" id="3.30.70.270">
    <property type="match status" value="1"/>
</dbReference>
<reference evidence="2" key="1">
    <citation type="submission" date="2023-08" db="EMBL/GenBank/DDBJ databases">
        <authorList>
            <person name="Audoor S."/>
            <person name="Bilcke G."/>
        </authorList>
    </citation>
    <scope>NUCLEOTIDE SEQUENCE</scope>
</reference>
<feature type="region of interest" description="Disordered" evidence="1">
    <location>
        <begin position="306"/>
        <end position="342"/>
    </location>
</feature>
<dbReference type="Proteomes" id="UP001295423">
    <property type="component" value="Unassembled WGS sequence"/>
</dbReference>
<sequence>MGAAATNNITSLPATVPRLPTTSTIPPFRLSTSPPAQQFRIHDDELGKKIRMAVHEFQRSNSWETFATAQRGSAPDIAPNVRHLAHPAAHLLDHLRNHGAPIPMSTLPWNAQRRDDAVARGPHKSAKDEVSFVQEEFTDFLNKKFWTILPYRLVRHLQNLRLSPLGVVPQRDRRPRLTVDLSFFGINQESVPIAPSDSMQFGRALHRILQRILQANPLHVPVYISKIDIADGFYRIQLAPYAVPHLAVLLPQHPNEEAMVAFPLVLPMGWVNSPPYFSAVTETGADLMNRRLKQRPQEPPHRLEELALNPPALEKPASSLPPTTHRVDDPIATPPSKPIHQPRFCRPMQYADVYVDDFISLVQGTENDRQPASVKKLTKGDASWSTKKVVLGWLLDSVDKTISLPPHRIERLQTILAGIGPTKKRISAKNWHRLLGELRSMVIEIPGACGLFSPLQEAFRTKTPDHRLCLNAMVHQFLDDFRQLSKTLGDRPTRIAELIPQDPSVIGTTDASGQGMLGGVVFLNTPSGLRPIL</sequence>
<accession>A0AAD2G0S4</accession>
<dbReference type="SUPFAM" id="SSF56672">
    <property type="entry name" value="DNA/RNA polymerases"/>
    <property type="match status" value="1"/>
</dbReference>
<feature type="region of interest" description="Disordered" evidence="1">
    <location>
        <begin position="1"/>
        <end position="35"/>
    </location>
</feature>
<feature type="compositionally biased region" description="Low complexity" evidence="1">
    <location>
        <begin position="306"/>
        <end position="317"/>
    </location>
</feature>
<feature type="compositionally biased region" description="Polar residues" evidence="1">
    <location>
        <begin position="1"/>
        <end position="13"/>
    </location>
</feature>
<dbReference type="PANTHER" id="PTHR33050">
    <property type="entry name" value="REVERSE TRANSCRIPTASE DOMAIN-CONTAINING PROTEIN"/>
    <property type="match status" value="1"/>
</dbReference>
<keyword evidence="3" id="KW-1185">Reference proteome</keyword>
<dbReference type="InterPro" id="IPR052055">
    <property type="entry name" value="Hepadnavirus_pol/RT"/>
</dbReference>
<dbReference type="AlphaFoldDB" id="A0AAD2G0S4"/>
<evidence type="ECO:0008006" key="4">
    <source>
        <dbReference type="Google" id="ProtNLM"/>
    </source>
</evidence>
<gene>
    <name evidence="2" type="ORF">CYCCA115_LOCUS17694</name>
</gene>
<evidence type="ECO:0000256" key="1">
    <source>
        <dbReference type="SAM" id="MobiDB-lite"/>
    </source>
</evidence>
<dbReference type="PANTHER" id="PTHR33050:SF7">
    <property type="entry name" value="RIBONUCLEASE H"/>
    <property type="match status" value="1"/>
</dbReference>
<dbReference type="Gene3D" id="3.10.10.10">
    <property type="entry name" value="HIV Type 1 Reverse Transcriptase, subunit A, domain 1"/>
    <property type="match status" value="1"/>
</dbReference>
<dbReference type="EMBL" id="CAKOGP040001985">
    <property type="protein sequence ID" value="CAJ1959273.1"/>
    <property type="molecule type" value="Genomic_DNA"/>
</dbReference>